<dbReference type="HAMAP" id="MF_01571">
    <property type="entry name" value="Pro_tRNA_synth_type3"/>
    <property type="match status" value="1"/>
</dbReference>
<dbReference type="InterPro" id="IPR007214">
    <property type="entry name" value="YbaK/aa-tRNA-synth-assoc-dom"/>
</dbReference>
<dbReference type="PANTHER" id="PTHR43382">
    <property type="entry name" value="PROLYL-TRNA SYNTHETASE"/>
    <property type="match status" value="1"/>
</dbReference>
<dbReference type="Gene3D" id="3.30.930.10">
    <property type="entry name" value="Bira Bifunctional Protein, Domain 2"/>
    <property type="match status" value="1"/>
</dbReference>
<dbReference type="InterPro" id="IPR033721">
    <property type="entry name" value="ProRS_core_arch_euk"/>
</dbReference>
<evidence type="ECO:0000256" key="4">
    <source>
        <dbReference type="ARBA" id="ARBA00022840"/>
    </source>
</evidence>
<dbReference type="InterPro" id="IPR005570">
    <property type="entry name" value="RPABC3"/>
</dbReference>
<dbReference type="InterPro" id="IPR016061">
    <property type="entry name" value="Pro-tRNA_ligase_II_C"/>
</dbReference>
<dbReference type="GO" id="GO:0006351">
    <property type="term" value="P:DNA-templated transcription"/>
    <property type="evidence" value="ECO:0007669"/>
    <property type="project" value="InterPro"/>
</dbReference>
<evidence type="ECO:0000259" key="10">
    <source>
        <dbReference type="PROSITE" id="PS50862"/>
    </source>
</evidence>
<dbReference type="GO" id="GO:0004827">
    <property type="term" value="F:proline-tRNA ligase activity"/>
    <property type="evidence" value="ECO:0007669"/>
    <property type="project" value="UniProtKB-EC"/>
</dbReference>
<dbReference type="InterPro" id="IPR002314">
    <property type="entry name" value="aa-tRNA-synt_IIb"/>
</dbReference>
<dbReference type="GO" id="GO:0003899">
    <property type="term" value="F:DNA-directed RNA polymerase activity"/>
    <property type="evidence" value="ECO:0007669"/>
    <property type="project" value="InterPro"/>
</dbReference>
<dbReference type="Pfam" id="PF00587">
    <property type="entry name" value="tRNA-synt_2b"/>
    <property type="match status" value="1"/>
</dbReference>
<dbReference type="Pfam" id="PF03870">
    <property type="entry name" value="RNA_pol_Rpb8"/>
    <property type="match status" value="1"/>
</dbReference>
<dbReference type="InterPro" id="IPR036754">
    <property type="entry name" value="YbaK/aa-tRNA-synt-asso_dom_sf"/>
</dbReference>
<dbReference type="FunFam" id="3.30.930.10:FF:000007">
    <property type="entry name" value="Bifunctional glutamate/proline--tRNA ligase"/>
    <property type="match status" value="1"/>
</dbReference>
<keyword evidence="3" id="KW-0547">Nucleotide-binding</keyword>
<dbReference type="Pfam" id="PF04073">
    <property type="entry name" value="tRNA_edit"/>
    <property type="match status" value="1"/>
</dbReference>
<dbReference type="InterPro" id="IPR036621">
    <property type="entry name" value="Anticodon-bd_dom_sf"/>
</dbReference>
<keyword evidence="5" id="KW-0648">Protein biosynthesis</keyword>
<dbReference type="Gene3D" id="2.40.50.140">
    <property type="entry name" value="Nucleic acid-binding proteins"/>
    <property type="match status" value="1"/>
</dbReference>
<dbReference type="FunFam" id="3.30.110.30:FF:000001">
    <property type="entry name" value="Bifunctional glutamate/proline--tRNA ligase"/>
    <property type="match status" value="1"/>
</dbReference>
<gene>
    <name evidence="11" type="ORF">POVCU2_0048080</name>
</gene>
<evidence type="ECO:0000256" key="1">
    <source>
        <dbReference type="ARBA" id="ARBA00012831"/>
    </source>
</evidence>
<reference evidence="12" key="1">
    <citation type="submission" date="2016-05" db="EMBL/GenBank/DDBJ databases">
        <authorList>
            <person name="Naeem Raeece"/>
        </authorList>
    </citation>
    <scope>NUCLEOTIDE SEQUENCE [LARGE SCALE GENOMIC DNA]</scope>
</reference>
<dbReference type="FunFam" id="3.40.50.800:FF:000005">
    <property type="entry name" value="bifunctional glutamate/proline--tRNA ligase"/>
    <property type="match status" value="1"/>
</dbReference>
<dbReference type="InterPro" id="IPR045864">
    <property type="entry name" value="aa-tRNA-synth_II/BPL/LPL"/>
</dbReference>
<keyword evidence="2 11" id="KW-0436">Ligase</keyword>
<dbReference type="SUPFAM" id="SSF55681">
    <property type="entry name" value="Class II aaRS and biotin synthetases"/>
    <property type="match status" value="1"/>
</dbReference>
<feature type="region of interest" description="Disordered" evidence="9">
    <location>
        <begin position="208"/>
        <end position="277"/>
    </location>
</feature>
<evidence type="ECO:0000313" key="11">
    <source>
        <dbReference type="EMBL" id="SBS88377.1"/>
    </source>
</evidence>
<evidence type="ECO:0000256" key="2">
    <source>
        <dbReference type="ARBA" id="ARBA00022598"/>
    </source>
</evidence>
<dbReference type="SUPFAM" id="SSF52954">
    <property type="entry name" value="Class II aaRS ABD-related"/>
    <property type="match status" value="1"/>
</dbReference>
<dbReference type="InterPro" id="IPR006195">
    <property type="entry name" value="aa-tRNA-synth_II"/>
</dbReference>
<evidence type="ECO:0000313" key="12">
    <source>
        <dbReference type="Proteomes" id="UP000078560"/>
    </source>
</evidence>
<dbReference type="CDD" id="cd04335">
    <property type="entry name" value="PrdX_deacylase"/>
    <property type="match status" value="1"/>
</dbReference>
<evidence type="ECO:0000256" key="3">
    <source>
        <dbReference type="ARBA" id="ARBA00022741"/>
    </source>
</evidence>
<dbReference type="InterPro" id="IPR004499">
    <property type="entry name" value="Pro-tRNA-ligase_IIa_arc-type"/>
</dbReference>
<dbReference type="GO" id="GO:0017101">
    <property type="term" value="C:aminoacyl-tRNA synthetase multienzyme complex"/>
    <property type="evidence" value="ECO:0007669"/>
    <property type="project" value="TreeGrafter"/>
</dbReference>
<dbReference type="PANTHER" id="PTHR43382:SF2">
    <property type="entry name" value="BIFUNCTIONAL GLUTAMATE_PROLINE--TRNA LIGASE"/>
    <property type="match status" value="1"/>
</dbReference>
<organism evidence="11 12">
    <name type="scientific">Plasmodium ovale curtisi</name>
    <dbReference type="NCBI Taxonomy" id="864141"/>
    <lineage>
        <taxon>Eukaryota</taxon>
        <taxon>Sar</taxon>
        <taxon>Alveolata</taxon>
        <taxon>Apicomplexa</taxon>
        <taxon>Aconoidasida</taxon>
        <taxon>Haemosporida</taxon>
        <taxon>Plasmodiidae</taxon>
        <taxon>Plasmodium</taxon>
        <taxon>Plasmodium (Plasmodium)</taxon>
    </lineage>
</organism>
<evidence type="ECO:0000256" key="6">
    <source>
        <dbReference type="ARBA" id="ARBA00023146"/>
    </source>
</evidence>
<dbReference type="GO" id="GO:0006433">
    <property type="term" value="P:prolyl-tRNA aminoacylation"/>
    <property type="evidence" value="ECO:0007669"/>
    <property type="project" value="InterPro"/>
</dbReference>
<dbReference type="EC" id="6.1.1.15" evidence="1"/>
<feature type="domain" description="Aminoacyl-transfer RNA synthetases class-II family profile" evidence="10">
    <location>
        <begin position="313"/>
        <end position="562"/>
    </location>
</feature>
<dbReference type="InterPro" id="IPR004154">
    <property type="entry name" value="Anticodon-bd"/>
</dbReference>
<dbReference type="CDD" id="cd00862">
    <property type="entry name" value="ProRS_anticodon_zinc"/>
    <property type="match status" value="1"/>
</dbReference>
<keyword evidence="4" id="KW-0067">ATP-binding</keyword>
<name>A0A1A8WAZ1_PLAOA</name>
<dbReference type="SUPFAM" id="SSF64586">
    <property type="entry name" value="C-terminal domain of ProRS"/>
    <property type="match status" value="1"/>
</dbReference>
<dbReference type="PROSITE" id="PS50862">
    <property type="entry name" value="AA_TRNA_LIGASE_II"/>
    <property type="match status" value="1"/>
</dbReference>
<dbReference type="GO" id="GO:0005737">
    <property type="term" value="C:cytoplasm"/>
    <property type="evidence" value="ECO:0007669"/>
    <property type="project" value="InterPro"/>
</dbReference>
<dbReference type="Proteomes" id="UP000078560">
    <property type="component" value="Unassembled WGS sequence"/>
</dbReference>
<dbReference type="Pfam" id="PF03129">
    <property type="entry name" value="HGTP_anticodon"/>
    <property type="match status" value="1"/>
</dbReference>
<keyword evidence="6" id="KW-0030">Aminoacyl-tRNA synthetase</keyword>
<dbReference type="InterPro" id="IPR017449">
    <property type="entry name" value="Pro-tRNA_synth_II"/>
</dbReference>
<dbReference type="SUPFAM" id="SSF50249">
    <property type="entry name" value="Nucleic acid-binding proteins"/>
    <property type="match status" value="1"/>
</dbReference>
<dbReference type="GO" id="GO:0002161">
    <property type="term" value="F:aminoacyl-tRNA deacylase activity"/>
    <property type="evidence" value="ECO:0007669"/>
    <property type="project" value="InterPro"/>
</dbReference>
<dbReference type="Pfam" id="PF09180">
    <property type="entry name" value="ProRS-C_1"/>
    <property type="match status" value="1"/>
</dbReference>
<dbReference type="PRINTS" id="PR01046">
    <property type="entry name" value="TRNASYNTHPRO"/>
</dbReference>
<dbReference type="GO" id="GO:0005524">
    <property type="term" value="F:ATP binding"/>
    <property type="evidence" value="ECO:0007669"/>
    <property type="project" value="UniProtKB-KW"/>
</dbReference>
<dbReference type="NCBIfam" id="TIGR00408">
    <property type="entry name" value="proS_fam_I"/>
    <property type="match status" value="1"/>
</dbReference>
<dbReference type="EMBL" id="FLQU01000632">
    <property type="protein sequence ID" value="SBS88377.1"/>
    <property type="molecule type" value="Genomic_DNA"/>
</dbReference>
<protein>
    <recommendedName>
        <fullName evidence="1">proline--tRNA ligase</fullName>
        <ecNumber evidence="1">6.1.1.15</ecNumber>
    </recommendedName>
    <alternativeName>
        <fullName evidence="7">Prolyl-tRNA synthetase</fullName>
    </alternativeName>
</protein>
<dbReference type="SMART" id="SM00658">
    <property type="entry name" value="RPOL8c"/>
    <property type="match status" value="1"/>
</dbReference>
<evidence type="ECO:0000256" key="5">
    <source>
        <dbReference type="ARBA" id="ARBA00022917"/>
    </source>
</evidence>
<evidence type="ECO:0000256" key="7">
    <source>
        <dbReference type="ARBA" id="ARBA00029731"/>
    </source>
</evidence>
<evidence type="ECO:0000256" key="9">
    <source>
        <dbReference type="SAM" id="MobiDB-lite"/>
    </source>
</evidence>
<feature type="compositionally biased region" description="Basic and acidic residues" evidence="9">
    <location>
        <begin position="217"/>
        <end position="228"/>
    </location>
</feature>
<dbReference type="AlphaFoldDB" id="A0A1A8WAZ1"/>
<dbReference type="SMART" id="SM00946">
    <property type="entry name" value="ProRS-C_1"/>
    <property type="match status" value="1"/>
</dbReference>
<dbReference type="InterPro" id="IPR002316">
    <property type="entry name" value="Pro-tRNA-ligase_IIa"/>
</dbReference>
<comment type="catalytic activity">
    <reaction evidence="8">
        <text>tRNA(Pro) + L-proline + ATP = L-prolyl-tRNA(Pro) + AMP + diphosphate</text>
        <dbReference type="Rhea" id="RHEA:14305"/>
        <dbReference type="Rhea" id="RHEA-COMP:9700"/>
        <dbReference type="Rhea" id="RHEA-COMP:9702"/>
        <dbReference type="ChEBI" id="CHEBI:30616"/>
        <dbReference type="ChEBI" id="CHEBI:33019"/>
        <dbReference type="ChEBI" id="CHEBI:60039"/>
        <dbReference type="ChEBI" id="CHEBI:78442"/>
        <dbReference type="ChEBI" id="CHEBI:78532"/>
        <dbReference type="ChEBI" id="CHEBI:456215"/>
        <dbReference type="EC" id="6.1.1.15"/>
    </reaction>
</comment>
<accession>A0A1A8WAZ1</accession>
<dbReference type="SUPFAM" id="SSF55826">
    <property type="entry name" value="YbaK/ProRS associated domain"/>
    <property type="match status" value="1"/>
</dbReference>
<evidence type="ECO:0000256" key="8">
    <source>
        <dbReference type="ARBA" id="ARBA00047671"/>
    </source>
</evidence>
<dbReference type="Gene3D" id="3.90.960.10">
    <property type="entry name" value="YbaK/aminoacyl-tRNA synthetase-associated domain"/>
    <property type="match status" value="1"/>
</dbReference>
<dbReference type="Gene3D" id="3.30.110.30">
    <property type="entry name" value="C-terminal domain of ProRS"/>
    <property type="match status" value="1"/>
</dbReference>
<dbReference type="InterPro" id="IPR012340">
    <property type="entry name" value="NA-bd_OB-fold"/>
</dbReference>
<dbReference type="Gene3D" id="3.40.50.800">
    <property type="entry name" value="Anticodon-binding domain"/>
    <property type="match status" value="1"/>
</dbReference>
<proteinExistence type="inferred from homology"/>
<dbReference type="CDD" id="cd00778">
    <property type="entry name" value="ProRS_core_arch_euk"/>
    <property type="match status" value="1"/>
</dbReference>
<sequence>MTLFISLLSILVKKHREKSLCHSFLGRNLFIFRKMCSSNSEVIIPEDDYTKAEILFKEFKELNINYREVKHGKVNTIKDLLQMNLVNSKNIIKNIFLKDKKKNYFFLCTVNWKIIDLKKLSLVLNTTNLRFVDEVNVKNILDVYPGCLTPLALKRDTQNIVKLFFDSELENMEEVIIHPLHNYSSVYISMTDVIRYCEIHNHKPEYIQITGSSDMEGMNKGDTSKKEDIQEEEEKICKQKKENSGGNGDKGTRSNRDTITSSSIGTSAGGGKDDKQKESNLLGITSKKETNFSEWYTQVIVKSELIEYYDISGCYILRPASYYIWECVQNFFNKEIKKLNVENSYFPLFVTKNKLEKEKNHIEGFSPEVAWVTKYGDSTLPEEIAIRPTSETIMYSVFSKWIRSHRDLPLKLNQWNTVVRWEFKQPTPFIRTREFLWQEGHTAHKNEEEAVKMVFDILDLYRRWYEECLAVPIIKGIKSEGEKFGGSNFTSTAEAFISENGRAIQAATSHYLGTNFAKMFKIEFEDENEEKQYVHQTSWGCTTRSIGIMIMTHGDDKGLVLPPNVSKYKAVIIPILYKNVDEQVVFNYCKDIEKVLKNSHISCILDDRDLYSPGYKFNHWELRGIPIRIEVGPKDIQNNSCIFVRRDNNEKFVVKKESVLLEIQQMLVDIHKNLFLKAKKKLDDSIVKVTNFSEVMDALNKKKMILAPWCEDINTEEEIKKETQRLSMTQINSETSLSGAMKPLCIPLDQPPLEPNTKCFWSGKPAKRKENVPKLGAVDQKNRPCNCGAHTAVLVCADGFVAPISLFVSACMGSVNICGGANVQCAKIVPSRGLTSFCLFLLIAFNYRFHVIFEARMGLEHPNCSPTHMRIHVEYRFVISSVDNSKFEKVSRIKAKSTGYDAELILDVHSELFRVEEKKAIYLALQDKILGNHDNQTWEHNENITLNNIEYIMSGRIFKFEELSSERRTVYASFGGLMMALTADKQFIGDLEIDMKIYLLTKSDSKRVKRNQGSSELSKAGRKLEIYSHRREIQQSIHQEEE</sequence>